<organism evidence="8 9">
    <name type="scientific">Desulfuromonas acetoxidans (strain DSM 684 / 11070)</name>
    <dbReference type="NCBI Taxonomy" id="281689"/>
    <lineage>
        <taxon>Bacteria</taxon>
        <taxon>Pseudomonadati</taxon>
        <taxon>Thermodesulfobacteriota</taxon>
        <taxon>Desulfuromonadia</taxon>
        <taxon>Desulfuromonadales</taxon>
        <taxon>Desulfuromonadaceae</taxon>
        <taxon>Desulfuromonas</taxon>
    </lineage>
</organism>
<feature type="transmembrane region" description="Helical" evidence="6">
    <location>
        <begin position="262"/>
        <end position="285"/>
    </location>
</feature>
<feature type="transmembrane region" description="Helical" evidence="6">
    <location>
        <begin position="41"/>
        <end position="64"/>
    </location>
</feature>
<reference evidence="8" key="2">
    <citation type="submission" date="2006-05" db="EMBL/GenBank/DDBJ databases">
        <title>Sequencing of the draft genome and assembly of Desulfuromonas acetoxidans DSM 684.</title>
        <authorList>
            <consortium name="US DOE Joint Genome Institute (JGI-PGF)"/>
            <person name="Copeland A."/>
            <person name="Lucas S."/>
            <person name="Lapidus A."/>
            <person name="Barry K."/>
            <person name="Detter J.C."/>
            <person name="Glavina del Rio T."/>
            <person name="Hammon N."/>
            <person name="Israni S."/>
            <person name="Dalin E."/>
            <person name="Tice H."/>
            <person name="Bruce D."/>
            <person name="Pitluck S."/>
            <person name="Richardson P."/>
        </authorList>
    </citation>
    <scope>NUCLEOTIDE SEQUENCE [LARGE SCALE GENOMIC DNA]</scope>
    <source>
        <strain evidence="8">DSM 684</strain>
    </source>
</reference>
<dbReference type="Pfam" id="PF07690">
    <property type="entry name" value="MFS_1"/>
    <property type="match status" value="2"/>
</dbReference>
<keyword evidence="4 6" id="KW-1133">Transmembrane helix</keyword>
<evidence type="ECO:0000256" key="3">
    <source>
        <dbReference type="ARBA" id="ARBA00022692"/>
    </source>
</evidence>
<feature type="transmembrane region" description="Helical" evidence="6">
    <location>
        <begin position="428"/>
        <end position="451"/>
    </location>
</feature>
<comment type="caution">
    <text evidence="8">The sequence shown here is derived from an EMBL/GenBank/DDBJ whole genome shotgun (WGS) entry which is preliminary data.</text>
</comment>
<evidence type="ECO:0000313" key="9">
    <source>
        <dbReference type="Proteomes" id="UP000005695"/>
    </source>
</evidence>
<evidence type="ECO:0000256" key="5">
    <source>
        <dbReference type="ARBA" id="ARBA00023136"/>
    </source>
</evidence>
<feature type="transmembrane region" description="Helical" evidence="6">
    <location>
        <begin position="398"/>
        <end position="416"/>
    </location>
</feature>
<evidence type="ECO:0000313" key="8">
    <source>
        <dbReference type="EMBL" id="EAT17257.1"/>
    </source>
</evidence>
<sequence length="467" mass="49762">MAEKNLRFATLSVVCVAHFLMPFMMSAVGVALPVIGREFHASAVQLGLIETSYVASASIFLLAMGRLGDIVGRRKIFQIGLGLFTLAGGLISQAWAVDVVIGLRFFQGMGGAMVMATTMAIVVAVFPEKDRGKALGIAVASVYAGISCGPFIGGTLVSILGWRSIFYLCIPLGLTALLTTTLLLRDEWVGAAGEPFDWQGWLIYAVSIASLVVGATHLAEGVLFRVLLAGGVCGVVLFLWFETKRRFPLLNMDLLLHNRVFALSNLAAMFNYAGTFSMTFFLSLFLQVVLGFAPHEAGGVLIIQPLVQTLFSPVCGRLSDRYPADWVATAGMALCALGIGMAATLTAVSPLSFIVVILVVLGLGFALFSSPNTRVIMTSVAERDLGVASGFSASMRTLGMMGSMTIVTVIFSWQMAGQPITPQTQDLFIQSMHIALQIFSGLCAIAVFSSFGRHQSPSKQSGVLNDE</sequence>
<accession>Q1K446</accession>
<feature type="transmembrane region" description="Helical" evidence="6">
    <location>
        <begin position="108"/>
        <end position="127"/>
    </location>
</feature>
<dbReference type="Gene3D" id="1.20.1250.20">
    <property type="entry name" value="MFS general substrate transporter like domains"/>
    <property type="match status" value="1"/>
</dbReference>
<dbReference type="GO" id="GO:0022857">
    <property type="term" value="F:transmembrane transporter activity"/>
    <property type="evidence" value="ECO:0007669"/>
    <property type="project" value="InterPro"/>
</dbReference>
<evidence type="ECO:0000256" key="1">
    <source>
        <dbReference type="ARBA" id="ARBA00004141"/>
    </source>
</evidence>
<protein>
    <submittedName>
        <fullName evidence="8">Major facilitator superfamily MFS_1</fullName>
    </submittedName>
</protein>
<dbReference type="PANTHER" id="PTHR42718">
    <property type="entry name" value="MAJOR FACILITATOR SUPERFAMILY MULTIDRUG TRANSPORTER MFSC"/>
    <property type="match status" value="1"/>
</dbReference>
<keyword evidence="9" id="KW-1185">Reference proteome</keyword>
<dbReference type="PANTHER" id="PTHR42718:SF9">
    <property type="entry name" value="MAJOR FACILITATOR SUPERFAMILY MULTIDRUG TRANSPORTER MFSC"/>
    <property type="match status" value="1"/>
</dbReference>
<name>Q1K446_DESA6</name>
<dbReference type="CDD" id="cd17321">
    <property type="entry name" value="MFS_MMR_MDR_like"/>
    <property type="match status" value="1"/>
</dbReference>
<dbReference type="InterPro" id="IPR011701">
    <property type="entry name" value="MFS"/>
</dbReference>
<dbReference type="InterPro" id="IPR020846">
    <property type="entry name" value="MFS_dom"/>
</dbReference>
<dbReference type="GO" id="GO:0016020">
    <property type="term" value="C:membrane"/>
    <property type="evidence" value="ECO:0007669"/>
    <property type="project" value="UniProtKB-SubCell"/>
</dbReference>
<feature type="transmembrane region" description="Helical" evidence="6">
    <location>
        <begin position="351"/>
        <end position="368"/>
    </location>
</feature>
<comment type="subcellular location">
    <subcellularLocation>
        <location evidence="1">Membrane</location>
        <topology evidence="1">Multi-pass membrane protein</topology>
    </subcellularLocation>
</comment>
<keyword evidence="3 6" id="KW-0812">Transmembrane</keyword>
<dbReference type="AlphaFoldDB" id="Q1K446"/>
<feature type="transmembrane region" description="Helical" evidence="6">
    <location>
        <begin position="76"/>
        <end position="96"/>
    </location>
</feature>
<reference evidence="8" key="1">
    <citation type="submission" date="2006-05" db="EMBL/GenBank/DDBJ databases">
        <title>Annotation of the draft genome assembly of Desulfuromonas acetoxidans DSM 684.</title>
        <authorList>
            <consortium name="US DOE Joint Genome Institute (JGI-ORNL)"/>
            <person name="Larimer F."/>
            <person name="Land M."/>
            <person name="Hauser L."/>
        </authorList>
    </citation>
    <scope>NUCLEOTIDE SEQUENCE [LARGE SCALE GENOMIC DNA]</scope>
    <source>
        <strain evidence="8">DSM 684</strain>
    </source>
</reference>
<feature type="transmembrane region" description="Helical" evidence="6">
    <location>
        <begin position="297"/>
        <end position="314"/>
    </location>
</feature>
<dbReference type="RefSeq" id="WP_005997508.1">
    <property type="nucleotide sequence ID" value="NZ_AAEW02000001.1"/>
</dbReference>
<keyword evidence="2" id="KW-0813">Transport</keyword>
<dbReference type="PRINTS" id="PR01036">
    <property type="entry name" value="TCRTETB"/>
</dbReference>
<keyword evidence="5 6" id="KW-0472">Membrane</keyword>
<feature type="transmembrane region" description="Helical" evidence="6">
    <location>
        <begin position="165"/>
        <end position="184"/>
    </location>
</feature>
<dbReference type="Proteomes" id="UP000005695">
    <property type="component" value="Unassembled WGS sequence"/>
</dbReference>
<dbReference type="EMBL" id="AAEW02000001">
    <property type="protein sequence ID" value="EAT17257.1"/>
    <property type="molecule type" value="Genomic_DNA"/>
</dbReference>
<dbReference type="SUPFAM" id="SSF103473">
    <property type="entry name" value="MFS general substrate transporter"/>
    <property type="match status" value="1"/>
</dbReference>
<evidence type="ECO:0000256" key="4">
    <source>
        <dbReference type="ARBA" id="ARBA00022989"/>
    </source>
</evidence>
<evidence type="ECO:0000256" key="6">
    <source>
        <dbReference type="SAM" id="Phobius"/>
    </source>
</evidence>
<feature type="domain" description="Major facilitator superfamily (MFS) profile" evidence="7">
    <location>
        <begin position="10"/>
        <end position="458"/>
    </location>
</feature>
<gene>
    <name evidence="8" type="ORF">Dace_3123</name>
</gene>
<dbReference type="OrthoDB" id="9807274at2"/>
<dbReference type="PROSITE" id="PS50850">
    <property type="entry name" value="MFS"/>
    <property type="match status" value="1"/>
</dbReference>
<feature type="transmembrane region" description="Helical" evidence="6">
    <location>
        <begin position="222"/>
        <end position="241"/>
    </location>
</feature>
<feature type="transmembrane region" description="Helical" evidence="6">
    <location>
        <begin position="326"/>
        <end position="345"/>
    </location>
</feature>
<dbReference type="Gene3D" id="1.20.1720.10">
    <property type="entry name" value="Multidrug resistance protein D"/>
    <property type="match status" value="1"/>
</dbReference>
<evidence type="ECO:0000256" key="2">
    <source>
        <dbReference type="ARBA" id="ARBA00022448"/>
    </source>
</evidence>
<feature type="transmembrane region" description="Helical" evidence="6">
    <location>
        <begin position="134"/>
        <end position="159"/>
    </location>
</feature>
<dbReference type="InterPro" id="IPR036259">
    <property type="entry name" value="MFS_trans_sf"/>
</dbReference>
<feature type="transmembrane region" description="Helical" evidence="6">
    <location>
        <begin position="196"/>
        <end position="216"/>
    </location>
</feature>
<evidence type="ECO:0000259" key="7">
    <source>
        <dbReference type="PROSITE" id="PS50850"/>
    </source>
</evidence>
<proteinExistence type="predicted"/>